<evidence type="ECO:0000313" key="2">
    <source>
        <dbReference type="EMBL" id="CAD8086945.1"/>
    </source>
</evidence>
<keyword evidence="1" id="KW-0812">Transmembrane</keyword>
<keyword evidence="1" id="KW-1133">Transmembrane helix</keyword>
<dbReference type="AlphaFoldDB" id="A0A8S1ND02"/>
<sequence length="352" mass="41425">MLKQVRSNAINVDPFTNRNQITPNVNQRHKINQLTHINLFSDKTADTLTSSITTLFHPHVSNVSEFKSFNAYPSTLNNYLDKYFNPYRRFSEKQNRQKSPSPLITNNSQFKLSNEIESFRDSIQAIDHDQISTSQPRTSNINPQTKKSKVRYNSLIQLISQKNNQEKNKFNLNYKIQNKILIKIIQQQNNFQSSQNQNNINHIKNQEKKKLISNQNDQKSFIPIKSDEKGQTQDLIIQKQDPKELIEYNVKQFRIQINKTILLNQTQQENPEIIQYQIPEIHQEITLPKIINQQQQELEDPNFKRTKSEILRPQKAQQKFSNLKLKLNGFQIKFLIAILIVILLIKFYTPLV</sequence>
<keyword evidence="3" id="KW-1185">Reference proteome</keyword>
<feature type="transmembrane region" description="Helical" evidence="1">
    <location>
        <begin position="330"/>
        <end position="349"/>
    </location>
</feature>
<gene>
    <name evidence="2" type="ORF">PSON_ATCC_30995.1.T0500269</name>
</gene>
<comment type="caution">
    <text evidence="2">The sequence shown here is derived from an EMBL/GenBank/DDBJ whole genome shotgun (WGS) entry which is preliminary data.</text>
</comment>
<proteinExistence type="predicted"/>
<dbReference type="Proteomes" id="UP000692954">
    <property type="component" value="Unassembled WGS sequence"/>
</dbReference>
<dbReference type="OrthoDB" id="302553at2759"/>
<accession>A0A8S1ND02</accession>
<dbReference type="EMBL" id="CAJJDN010000050">
    <property type="protein sequence ID" value="CAD8086945.1"/>
    <property type="molecule type" value="Genomic_DNA"/>
</dbReference>
<organism evidence="2 3">
    <name type="scientific">Paramecium sonneborni</name>
    <dbReference type="NCBI Taxonomy" id="65129"/>
    <lineage>
        <taxon>Eukaryota</taxon>
        <taxon>Sar</taxon>
        <taxon>Alveolata</taxon>
        <taxon>Ciliophora</taxon>
        <taxon>Intramacronucleata</taxon>
        <taxon>Oligohymenophorea</taxon>
        <taxon>Peniculida</taxon>
        <taxon>Parameciidae</taxon>
        <taxon>Paramecium</taxon>
    </lineage>
</organism>
<keyword evidence="1" id="KW-0472">Membrane</keyword>
<evidence type="ECO:0008006" key="4">
    <source>
        <dbReference type="Google" id="ProtNLM"/>
    </source>
</evidence>
<name>A0A8S1ND02_9CILI</name>
<evidence type="ECO:0000313" key="3">
    <source>
        <dbReference type="Proteomes" id="UP000692954"/>
    </source>
</evidence>
<protein>
    <recommendedName>
        <fullName evidence="4">Transmembrane protein</fullName>
    </recommendedName>
</protein>
<evidence type="ECO:0000256" key="1">
    <source>
        <dbReference type="SAM" id="Phobius"/>
    </source>
</evidence>
<reference evidence="2" key="1">
    <citation type="submission" date="2021-01" db="EMBL/GenBank/DDBJ databases">
        <authorList>
            <consortium name="Genoscope - CEA"/>
            <person name="William W."/>
        </authorList>
    </citation>
    <scope>NUCLEOTIDE SEQUENCE</scope>
</reference>